<evidence type="ECO:0000313" key="2">
    <source>
        <dbReference type="Proteomes" id="UP000191812"/>
    </source>
</evidence>
<keyword evidence="2" id="KW-1185">Reference proteome</keyword>
<comment type="caution">
    <text evidence="1">The sequence shown here is derived from an EMBL/GenBank/DDBJ whole genome shotgun (WGS) entry which is preliminary data.</text>
</comment>
<name>A0ABP2BMP4_9HYPH</name>
<sequence length="42" mass="4609">MGAPKAEIAVLSGSDYRKRQGQKSRHLRIAIDISFTPAILGR</sequence>
<protein>
    <recommendedName>
        <fullName evidence="3">Transposase</fullName>
    </recommendedName>
</protein>
<dbReference type="Proteomes" id="UP000191812">
    <property type="component" value="Unassembled WGS sequence"/>
</dbReference>
<dbReference type="EMBL" id="FBWH01000037">
    <property type="protein sequence ID" value="CUX52917.1"/>
    <property type="molecule type" value="Genomic_DNA"/>
</dbReference>
<evidence type="ECO:0000313" key="1">
    <source>
        <dbReference type="EMBL" id="CUX52917.1"/>
    </source>
</evidence>
<organism evidence="1 2">
    <name type="scientific">Agrobacterium genomosp. 13 str. CFBP 6927</name>
    <dbReference type="NCBI Taxonomy" id="1183428"/>
    <lineage>
        <taxon>Bacteria</taxon>
        <taxon>Pseudomonadati</taxon>
        <taxon>Pseudomonadota</taxon>
        <taxon>Alphaproteobacteria</taxon>
        <taxon>Hyphomicrobiales</taxon>
        <taxon>Rhizobiaceae</taxon>
        <taxon>Rhizobium/Agrobacterium group</taxon>
        <taxon>Agrobacterium</taxon>
        <taxon>Agrobacterium tumefaciens complex</taxon>
    </lineage>
</organism>
<evidence type="ECO:0008006" key="3">
    <source>
        <dbReference type="Google" id="ProtNLM"/>
    </source>
</evidence>
<proteinExistence type="predicted"/>
<accession>A0ABP2BMP4</accession>
<gene>
    <name evidence="1" type="ORF">AGR13a_Lc110421</name>
</gene>
<reference evidence="1 2" key="1">
    <citation type="submission" date="2016-01" db="EMBL/GenBank/DDBJ databases">
        <authorList>
            <person name="Regsiter A."/>
            <person name="william w."/>
        </authorList>
    </citation>
    <scope>NUCLEOTIDE SEQUENCE [LARGE SCALE GENOMIC DNA]</scope>
    <source>
        <strain evidence="1 2">CFBP 6927</strain>
    </source>
</reference>